<sequence length="971" mass="107506">MLVNVFLGVPYAAPPVGPLRFAKPEPLLPWDGFLNATSYPKLCFQNSEWLFTDQHILKVHYPKFRVSEDCLYLNIYAPAHAETGSKLPVMVWLPGGAFETGSASIFDGSALASYEDVLVVTIQYRLGIFGFFNTGDEHARGNWAFMDQVAALIWVQENIEFFGGDPRCVTIFGESAGAISVSSLILSPMTKGLFHRAIMESGVAIIPYLKAPDYERNDDLQTIASICDCSASDSIALLRCLRAKSSKELLSINQKTKSFTRVVDGLFFPNEPLDLLAQKLFHLVPSIIGVNNHECGFLLPMKEFPEILWGSNKSLALQLIHSVLHIPVQYLYLVANEYFHNKHSLVDIRNRFLDLLGDVFFVIPGLVTAQYHTDAGAPVYFYEFQHRPQCLKDRKPSFVKADHTDEIRFVFGGAFLKGNIVMFGLPPSPPIVDTAQGRVLGKYVSLKGFAQPVGVFLGIPFAKPPLGSLRFAPPQPAEPWTFVKNTTSYSPMCSQNAVLVEMTSDLISNGMETVKTKFSEDCLYLNIYTPADLMKRSRLPVMVWIHGGALLMGGASSCDGLVLSAHENVVVVTIQYRLGIWGFFSTGDEHSRGNWGHLDQVAALHWVQENIANFGGDPGSVTIFGGSAGAESVSVLVLSPLAKNLFHRAISESGVALIPGLVKKDSKAEAKRIAAFAGCKTITSAVLVHCLRQKTEDELLEITQKMNFFTLNFLGDPTKTYPFLPTVVDGVLLPKMPEEMLAEKNFNTVPYIVGINKQEFGWILPLLMGFPLTAGKMDQEMATSFVWKSYPILNIPEELAPVATDKYLGGTHDPVQKKDLLLDLIADGLFGVPSVNTARYHRDAGVPTYMYEFQYRPRFSSELKSKTVIGDHGDEQSSVFGIPVLQDGASEEEINLSKMMMKFWANFARNGNPNGKGLPHWPAYDQKEGYLQIGVNTQAAEKLKSEKVAFWNELLSQEATKKAPRSKHVEL</sequence>
<feature type="domain" description="Carboxylesterase type B" evidence="4">
    <location>
        <begin position="3"/>
        <end position="418"/>
    </location>
</feature>
<dbReference type="GO" id="GO:0016787">
    <property type="term" value="F:hydrolase activity"/>
    <property type="evidence" value="ECO:0007669"/>
    <property type="project" value="UniProtKB-KW"/>
</dbReference>
<dbReference type="InterPro" id="IPR002018">
    <property type="entry name" value="CarbesteraseB"/>
</dbReference>
<name>A0A4W2G410_BOBOX</name>
<reference evidence="5" key="2">
    <citation type="submission" date="2025-08" db="UniProtKB">
        <authorList>
            <consortium name="Ensembl"/>
        </authorList>
    </citation>
    <scope>IDENTIFICATION</scope>
</reference>
<evidence type="ECO:0000256" key="1">
    <source>
        <dbReference type="ARBA" id="ARBA00005964"/>
    </source>
</evidence>
<dbReference type="PROSITE" id="PS00941">
    <property type="entry name" value="CARBOXYLESTERASE_B_2"/>
    <property type="match status" value="2"/>
</dbReference>
<dbReference type="InterPro" id="IPR019819">
    <property type="entry name" value="Carboxylesterase_B_CS"/>
</dbReference>
<dbReference type="Proteomes" id="UP000429181">
    <property type="component" value="Chromosome 18"/>
</dbReference>
<evidence type="ECO:0000259" key="4">
    <source>
        <dbReference type="Pfam" id="PF00135"/>
    </source>
</evidence>
<dbReference type="Pfam" id="PF00135">
    <property type="entry name" value="COesterase"/>
    <property type="match status" value="2"/>
</dbReference>
<proteinExistence type="inferred from homology"/>
<keyword evidence="2" id="KW-0378">Hydrolase</keyword>
<organism evidence="5 6">
    <name type="scientific">Bos indicus x Bos taurus</name>
    <name type="common">Hybrid cattle</name>
    <dbReference type="NCBI Taxonomy" id="30522"/>
    <lineage>
        <taxon>Eukaryota</taxon>
        <taxon>Metazoa</taxon>
        <taxon>Chordata</taxon>
        <taxon>Craniata</taxon>
        <taxon>Vertebrata</taxon>
        <taxon>Euteleostomi</taxon>
        <taxon>Mammalia</taxon>
        <taxon>Eutheria</taxon>
        <taxon>Laurasiatheria</taxon>
        <taxon>Artiodactyla</taxon>
        <taxon>Ruminantia</taxon>
        <taxon>Pecora</taxon>
        <taxon>Bovidae</taxon>
        <taxon>Bovinae</taxon>
        <taxon>Bos</taxon>
    </lineage>
</organism>
<dbReference type="FunFam" id="3.40.50.1820:FF:000011">
    <property type="entry name" value="Carboxylic ester hydrolase"/>
    <property type="match status" value="2"/>
</dbReference>
<dbReference type="AlphaFoldDB" id="A0A4W2G410"/>
<evidence type="ECO:0000313" key="5">
    <source>
        <dbReference type="Ensembl" id="ENSBIXP00005011579.1"/>
    </source>
</evidence>
<dbReference type="GeneTree" id="ENSGT00940000154623"/>
<dbReference type="Gene3D" id="3.40.50.1820">
    <property type="entry name" value="alpha/beta hydrolase"/>
    <property type="match status" value="2"/>
</dbReference>
<gene>
    <name evidence="5" type="primary">CES5A</name>
</gene>
<evidence type="ECO:0000313" key="6">
    <source>
        <dbReference type="Proteomes" id="UP000429181"/>
    </source>
</evidence>
<reference evidence="5 6" key="1">
    <citation type="submission" date="2018-11" db="EMBL/GenBank/DDBJ databases">
        <title>Haplotype-resolved cattle genomes.</title>
        <authorList>
            <person name="Low W.Y."/>
            <person name="Tearle R."/>
            <person name="Bickhart D.M."/>
            <person name="Rosen B.D."/>
            <person name="Koren S."/>
            <person name="Rhie A."/>
            <person name="Hiendleder S."/>
            <person name="Phillippy A.M."/>
            <person name="Smith T.P.L."/>
            <person name="Williams J.L."/>
        </authorList>
    </citation>
    <scope>NUCLEOTIDE SEQUENCE [LARGE SCALE GENOMIC DNA]</scope>
</reference>
<dbReference type="InterPro" id="IPR050309">
    <property type="entry name" value="Type-B_Carboxylest/Lipase"/>
</dbReference>
<dbReference type="Ensembl" id="ENSBIXT00005020552.1">
    <property type="protein sequence ID" value="ENSBIXP00005011579.1"/>
    <property type="gene ID" value="ENSBIXG00005000093.1"/>
</dbReference>
<dbReference type="InterPro" id="IPR029058">
    <property type="entry name" value="AB_hydrolase_fold"/>
</dbReference>
<dbReference type="PROSITE" id="PS00122">
    <property type="entry name" value="CARBOXYLESTERASE_B_1"/>
    <property type="match status" value="2"/>
</dbReference>
<evidence type="ECO:0000256" key="3">
    <source>
        <dbReference type="ARBA" id="ARBA00023157"/>
    </source>
</evidence>
<dbReference type="CDD" id="cd00312">
    <property type="entry name" value="Esterase_lipase"/>
    <property type="match status" value="2"/>
</dbReference>
<comment type="similarity">
    <text evidence="1">Belongs to the type-B carboxylesterase/lipase family.</text>
</comment>
<keyword evidence="3" id="KW-1015">Disulfide bond</keyword>
<dbReference type="PANTHER" id="PTHR11559">
    <property type="entry name" value="CARBOXYLESTERASE"/>
    <property type="match status" value="1"/>
</dbReference>
<protein>
    <submittedName>
        <fullName evidence="5">Carboxylesterase 5A</fullName>
    </submittedName>
</protein>
<accession>A0A4W2G410</accession>
<dbReference type="SUPFAM" id="SSF53474">
    <property type="entry name" value="alpha/beta-Hydrolases"/>
    <property type="match status" value="2"/>
</dbReference>
<evidence type="ECO:0000256" key="2">
    <source>
        <dbReference type="ARBA" id="ARBA00022801"/>
    </source>
</evidence>
<dbReference type="InterPro" id="IPR019826">
    <property type="entry name" value="Carboxylesterase_B_AS"/>
</dbReference>
<feature type="domain" description="Carboxylesterase type B" evidence="4">
    <location>
        <begin position="429"/>
        <end position="951"/>
    </location>
</feature>